<dbReference type="EMBL" id="MU825398">
    <property type="protein sequence ID" value="KAJ7393522.1"/>
    <property type="molecule type" value="Genomic_DNA"/>
</dbReference>
<evidence type="ECO:0000256" key="2">
    <source>
        <dbReference type="SAM" id="SignalP"/>
    </source>
</evidence>
<evidence type="ECO:0000256" key="1">
    <source>
        <dbReference type="SAM" id="MobiDB-lite"/>
    </source>
</evidence>
<dbReference type="Proteomes" id="UP001163046">
    <property type="component" value="Unassembled WGS sequence"/>
</dbReference>
<sequence>MNALKSLLIISLVLTAVAAGRKRRSRMCTPYEIAMGCNPMNGRSLYKKHWRGVPETFEAQREQDTPSEDSDFATRNNMDDELEKRKNWVQVRRHEGLLRRRVPMSNEQDRLSRLCIVKLECRNFASLNIHPVNYSDIK</sequence>
<comment type="caution">
    <text evidence="3">The sequence shown here is derived from an EMBL/GenBank/DDBJ whole genome shotgun (WGS) entry which is preliminary data.</text>
</comment>
<keyword evidence="4" id="KW-1185">Reference proteome</keyword>
<feature type="region of interest" description="Disordered" evidence="1">
    <location>
        <begin position="57"/>
        <end position="78"/>
    </location>
</feature>
<keyword evidence="2" id="KW-0732">Signal</keyword>
<proteinExistence type="predicted"/>
<protein>
    <submittedName>
        <fullName evidence="3">Uncharacterized protein</fullName>
    </submittedName>
</protein>
<reference evidence="3" key="1">
    <citation type="submission" date="2023-01" db="EMBL/GenBank/DDBJ databases">
        <title>Genome assembly of the deep-sea coral Lophelia pertusa.</title>
        <authorList>
            <person name="Herrera S."/>
            <person name="Cordes E."/>
        </authorList>
    </citation>
    <scope>NUCLEOTIDE SEQUENCE</scope>
    <source>
        <strain evidence="3">USNM1676648</strain>
        <tissue evidence="3">Polyp</tissue>
    </source>
</reference>
<feature type="chain" id="PRO_5040857706" evidence="2">
    <location>
        <begin position="20"/>
        <end position="138"/>
    </location>
</feature>
<evidence type="ECO:0000313" key="4">
    <source>
        <dbReference type="Proteomes" id="UP001163046"/>
    </source>
</evidence>
<feature type="signal peptide" evidence="2">
    <location>
        <begin position="1"/>
        <end position="19"/>
    </location>
</feature>
<accession>A0A9X0DAL8</accession>
<organism evidence="3 4">
    <name type="scientific">Desmophyllum pertusum</name>
    <dbReference type="NCBI Taxonomy" id="174260"/>
    <lineage>
        <taxon>Eukaryota</taxon>
        <taxon>Metazoa</taxon>
        <taxon>Cnidaria</taxon>
        <taxon>Anthozoa</taxon>
        <taxon>Hexacorallia</taxon>
        <taxon>Scleractinia</taxon>
        <taxon>Caryophylliina</taxon>
        <taxon>Caryophylliidae</taxon>
        <taxon>Desmophyllum</taxon>
    </lineage>
</organism>
<name>A0A9X0DAL8_9CNID</name>
<evidence type="ECO:0000313" key="3">
    <source>
        <dbReference type="EMBL" id="KAJ7393522.1"/>
    </source>
</evidence>
<gene>
    <name evidence="3" type="ORF">OS493_006506</name>
</gene>
<dbReference type="AlphaFoldDB" id="A0A9X0DAL8"/>